<dbReference type="Proteomes" id="UP000015104">
    <property type="component" value="Unassembled WGS sequence"/>
</dbReference>
<gene>
    <name evidence="3" type="primary">107360248</name>
</gene>
<keyword evidence="2" id="KW-0732">Signal</keyword>
<organism evidence="3 4">
    <name type="scientific">Tetranychus urticae</name>
    <name type="common">Two-spotted spider mite</name>
    <dbReference type="NCBI Taxonomy" id="32264"/>
    <lineage>
        <taxon>Eukaryota</taxon>
        <taxon>Metazoa</taxon>
        <taxon>Ecdysozoa</taxon>
        <taxon>Arthropoda</taxon>
        <taxon>Chelicerata</taxon>
        <taxon>Arachnida</taxon>
        <taxon>Acari</taxon>
        <taxon>Acariformes</taxon>
        <taxon>Trombidiformes</taxon>
        <taxon>Prostigmata</taxon>
        <taxon>Eleutherengona</taxon>
        <taxon>Raphignathae</taxon>
        <taxon>Tetranychoidea</taxon>
        <taxon>Tetranychidae</taxon>
        <taxon>Tetranychus</taxon>
    </lineage>
</organism>
<feature type="region of interest" description="Disordered" evidence="1">
    <location>
        <begin position="159"/>
        <end position="210"/>
    </location>
</feature>
<dbReference type="KEGG" id="tut:107360248"/>
<dbReference type="HOGENOM" id="CLU_1241532_0_0_1"/>
<dbReference type="EMBL" id="CAEY01001583">
    <property type="status" value="NOT_ANNOTATED_CDS"/>
    <property type="molecule type" value="Genomic_DNA"/>
</dbReference>
<evidence type="ECO:0000256" key="1">
    <source>
        <dbReference type="SAM" id="MobiDB-lite"/>
    </source>
</evidence>
<reference evidence="4" key="1">
    <citation type="submission" date="2011-08" db="EMBL/GenBank/DDBJ databases">
        <authorList>
            <person name="Rombauts S."/>
        </authorList>
    </citation>
    <scope>NUCLEOTIDE SEQUENCE</scope>
    <source>
        <strain evidence="4">London</strain>
    </source>
</reference>
<accession>T1K501</accession>
<name>T1K501_TETUR</name>
<dbReference type="AlphaFoldDB" id="T1K501"/>
<reference evidence="3" key="2">
    <citation type="submission" date="2015-06" db="UniProtKB">
        <authorList>
            <consortium name="EnsemblMetazoa"/>
        </authorList>
    </citation>
    <scope>IDENTIFICATION</scope>
</reference>
<evidence type="ECO:0000313" key="3">
    <source>
        <dbReference type="EnsemblMetazoa" id="tetur05g04520.1"/>
    </source>
</evidence>
<feature type="signal peptide" evidence="2">
    <location>
        <begin position="1"/>
        <end position="23"/>
    </location>
</feature>
<proteinExistence type="predicted"/>
<evidence type="ECO:0000313" key="4">
    <source>
        <dbReference type="Proteomes" id="UP000015104"/>
    </source>
</evidence>
<dbReference type="EnsemblMetazoa" id="tetur05g04520.1">
    <property type="protein sequence ID" value="tetur05g04520.1"/>
    <property type="gene ID" value="tetur05g04520"/>
</dbReference>
<protein>
    <submittedName>
        <fullName evidence="3">Uncharacterized protein</fullName>
    </submittedName>
</protein>
<evidence type="ECO:0000256" key="2">
    <source>
        <dbReference type="SAM" id="SignalP"/>
    </source>
</evidence>
<sequence>MCISLKTVFLLSILIINIQQLESAKSHIPDEHASLQFNRPNSHIQYNIASLVKKLNPDSAVRIIEETAADLHLYELLEHRLKQEVEKIKSKKENPNEIVYGYGNRNPPVYVPSTVEYIAAVSTPYSIPSTTVKYIPPVTRPYSTKTTAVKYTKQYVPPKTEKPTTTTMGPYFPDVSEYDSSAYMPEVPESSHLSDGYHPSPEEDEDSTQI</sequence>
<feature type="chain" id="PRO_5004580985" evidence="2">
    <location>
        <begin position="24"/>
        <end position="210"/>
    </location>
</feature>
<keyword evidence="4" id="KW-1185">Reference proteome</keyword>